<keyword evidence="7 12" id="KW-1133">Transmembrane helix</keyword>
<evidence type="ECO:0000256" key="10">
    <source>
        <dbReference type="ARBA" id="ARBA00023033"/>
    </source>
</evidence>
<dbReference type="SUPFAM" id="SSF48264">
    <property type="entry name" value="Cytochrome P450"/>
    <property type="match status" value="2"/>
</dbReference>
<dbReference type="AlphaFoldDB" id="A0A8S1ZVG3"/>
<evidence type="ECO:0000313" key="14">
    <source>
        <dbReference type="Proteomes" id="UP000682877"/>
    </source>
</evidence>
<evidence type="ECO:0000313" key="13">
    <source>
        <dbReference type="EMBL" id="CAE5967297.1"/>
    </source>
</evidence>
<reference evidence="13" key="1">
    <citation type="submission" date="2021-01" db="EMBL/GenBank/DDBJ databases">
        <authorList>
            <person name="Bezrukov I."/>
        </authorList>
    </citation>
    <scope>NUCLEOTIDE SEQUENCE</scope>
</reference>
<keyword evidence="14" id="KW-1185">Reference proteome</keyword>
<evidence type="ECO:0000256" key="3">
    <source>
        <dbReference type="ARBA" id="ARBA00010617"/>
    </source>
</evidence>
<accession>A0A8S1ZVG3</accession>
<dbReference type="Gene3D" id="1.10.630.10">
    <property type="entry name" value="Cytochrome P450"/>
    <property type="match status" value="2"/>
</dbReference>
<dbReference type="Proteomes" id="UP000682877">
    <property type="component" value="Chromosome 3"/>
</dbReference>
<dbReference type="EMBL" id="LR999453">
    <property type="protein sequence ID" value="CAE5967297.1"/>
    <property type="molecule type" value="Genomic_DNA"/>
</dbReference>
<sequence>MEISVSSVTVSLAVVVVSWWVWRTLKWVWFKPKMLESYLRRQGLVGTPYTPLVGDLKNVINMFTEATSEPIKLTYDITPRVVPHPLQMLKTYGILRKDSFLVRLLIPLCLGFRTKLLQSNLIYKRFQILYLYYVVGTGRTNLTWFGPIPLPTITIMDPELTKEVFNKVYDFQKVHTFPLSKILGTGLVSYDGDKWAKHRRIINPAFHLEKIKNMVPAFHQSCSGVVGEWDKLVSDKGSSYEVDVWPGLVSMTADVISRTAFGSSYKEGQRIFELQADLAQLIIQAFRKAFIHGFRDSKTGQNFALLEAKMAMALILQRFSLELSPSYVHAPQTVVTIHPQFGAHLILQKL</sequence>
<name>A0A8S1ZVG3_ARAAE</name>
<evidence type="ECO:0000256" key="8">
    <source>
        <dbReference type="ARBA" id="ARBA00023002"/>
    </source>
</evidence>
<comment type="similarity">
    <text evidence="3">Belongs to the cytochrome P450 family.</text>
</comment>
<evidence type="ECO:0000256" key="6">
    <source>
        <dbReference type="ARBA" id="ARBA00022723"/>
    </source>
</evidence>
<gene>
    <name evidence="13" type="ORF">AARE701A_LOCUS7197</name>
</gene>
<proteinExistence type="inferred from homology"/>
<dbReference type="InterPro" id="IPR036396">
    <property type="entry name" value="Cyt_P450_sf"/>
</dbReference>
<evidence type="ECO:0000256" key="2">
    <source>
        <dbReference type="ARBA" id="ARBA00004167"/>
    </source>
</evidence>
<keyword evidence="6" id="KW-0479">Metal-binding</keyword>
<dbReference type="InterPro" id="IPR050665">
    <property type="entry name" value="Cytochrome_P450_Monooxygen"/>
</dbReference>
<organism evidence="13 14">
    <name type="scientific">Arabidopsis arenosa</name>
    <name type="common">Sand rock-cress</name>
    <name type="synonym">Cardaminopsis arenosa</name>
    <dbReference type="NCBI Taxonomy" id="38785"/>
    <lineage>
        <taxon>Eukaryota</taxon>
        <taxon>Viridiplantae</taxon>
        <taxon>Streptophyta</taxon>
        <taxon>Embryophyta</taxon>
        <taxon>Tracheophyta</taxon>
        <taxon>Spermatophyta</taxon>
        <taxon>Magnoliopsida</taxon>
        <taxon>eudicotyledons</taxon>
        <taxon>Gunneridae</taxon>
        <taxon>Pentapetalae</taxon>
        <taxon>rosids</taxon>
        <taxon>malvids</taxon>
        <taxon>Brassicales</taxon>
        <taxon>Brassicaceae</taxon>
        <taxon>Camelineae</taxon>
        <taxon>Arabidopsis</taxon>
    </lineage>
</organism>
<keyword evidence="9" id="KW-0408">Iron</keyword>
<evidence type="ECO:0000256" key="9">
    <source>
        <dbReference type="ARBA" id="ARBA00023004"/>
    </source>
</evidence>
<feature type="transmembrane region" description="Helical" evidence="12">
    <location>
        <begin position="6"/>
        <end position="25"/>
    </location>
</feature>
<evidence type="ECO:0000256" key="11">
    <source>
        <dbReference type="ARBA" id="ARBA00023136"/>
    </source>
</evidence>
<comment type="cofactor">
    <cofactor evidence="1">
        <name>heme</name>
        <dbReference type="ChEBI" id="CHEBI:30413"/>
    </cofactor>
</comment>
<evidence type="ECO:0000256" key="5">
    <source>
        <dbReference type="ARBA" id="ARBA00022692"/>
    </source>
</evidence>
<dbReference type="InterPro" id="IPR001128">
    <property type="entry name" value="Cyt_P450"/>
</dbReference>
<dbReference type="GO" id="GO:0016020">
    <property type="term" value="C:membrane"/>
    <property type="evidence" value="ECO:0007669"/>
    <property type="project" value="UniProtKB-SubCell"/>
</dbReference>
<evidence type="ECO:0000256" key="4">
    <source>
        <dbReference type="ARBA" id="ARBA00022617"/>
    </source>
</evidence>
<keyword evidence="8" id="KW-0560">Oxidoreductase</keyword>
<dbReference type="GO" id="GO:0005506">
    <property type="term" value="F:iron ion binding"/>
    <property type="evidence" value="ECO:0007669"/>
    <property type="project" value="InterPro"/>
</dbReference>
<dbReference type="GO" id="GO:0020037">
    <property type="term" value="F:heme binding"/>
    <property type="evidence" value="ECO:0007669"/>
    <property type="project" value="InterPro"/>
</dbReference>
<dbReference type="Pfam" id="PF00067">
    <property type="entry name" value="p450"/>
    <property type="match status" value="1"/>
</dbReference>
<dbReference type="GO" id="GO:0004497">
    <property type="term" value="F:monooxygenase activity"/>
    <property type="evidence" value="ECO:0007669"/>
    <property type="project" value="UniProtKB-KW"/>
</dbReference>
<protein>
    <submittedName>
        <fullName evidence="13">Uncharacterized protein</fullName>
    </submittedName>
</protein>
<keyword evidence="11 12" id="KW-0472">Membrane</keyword>
<keyword evidence="5 12" id="KW-0812">Transmembrane</keyword>
<dbReference type="InterPro" id="IPR002402">
    <property type="entry name" value="Cyt_P450_E_grp-II"/>
</dbReference>
<evidence type="ECO:0000256" key="7">
    <source>
        <dbReference type="ARBA" id="ARBA00022989"/>
    </source>
</evidence>
<evidence type="ECO:0000256" key="1">
    <source>
        <dbReference type="ARBA" id="ARBA00001971"/>
    </source>
</evidence>
<dbReference type="PANTHER" id="PTHR24282:SF255">
    <property type="entry name" value="CYTOCHROME P450 72A11-RELATED"/>
    <property type="match status" value="1"/>
</dbReference>
<comment type="subcellular location">
    <subcellularLocation>
        <location evidence="2">Membrane</location>
        <topology evidence="2">Single-pass membrane protein</topology>
    </subcellularLocation>
</comment>
<keyword evidence="10" id="KW-0503">Monooxygenase</keyword>
<dbReference type="PANTHER" id="PTHR24282">
    <property type="entry name" value="CYTOCHROME P450 FAMILY MEMBER"/>
    <property type="match status" value="1"/>
</dbReference>
<keyword evidence="4" id="KW-0349">Heme</keyword>
<dbReference type="GO" id="GO:0016705">
    <property type="term" value="F:oxidoreductase activity, acting on paired donors, with incorporation or reduction of molecular oxygen"/>
    <property type="evidence" value="ECO:0007669"/>
    <property type="project" value="InterPro"/>
</dbReference>
<dbReference type="PRINTS" id="PR00464">
    <property type="entry name" value="EP450II"/>
</dbReference>
<evidence type="ECO:0000256" key="12">
    <source>
        <dbReference type="SAM" id="Phobius"/>
    </source>
</evidence>